<reference evidence="1 2" key="1">
    <citation type="submission" date="2021-06" db="EMBL/GenBank/DDBJ databases">
        <authorList>
            <person name="Palmer J.M."/>
        </authorList>
    </citation>
    <scope>NUCLEOTIDE SEQUENCE [LARGE SCALE GENOMIC DNA]</scope>
    <source>
        <strain evidence="1 2">GA_2019</strain>
        <tissue evidence="1">Muscle</tissue>
    </source>
</reference>
<evidence type="ECO:0000313" key="2">
    <source>
        <dbReference type="Proteomes" id="UP001476798"/>
    </source>
</evidence>
<comment type="caution">
    <text evidence="1">The sequence shown here is derived from an EMBL/GenBank/DDBJ whole genome shotgun (WGS) entry which is preliminary data.</text>
</comment>
<dbReference type="Proteomes" id="UP001476798">
    <property type="component" value="Unassembled WGS sequence"/>
</dbReference>
<dbReference type="EMBL" id="JAHRIO010040065">
    <property type="protein sequence ID" value="MEQ2170646.1"/>
    <property type="molecule type" value="Genomic_DNA"/>
</dbReference>
<keyword evidence="2" id="KW-1185">Reference proteome</keyword>
<proteinExistence type="predicted"/>
<name>A0ABV0NGX6_9TELE</name>
<gene>
    <name evidence="1" type="ORF">GOODEAATRI_002409</name>
</gene>
<protein>
    <submittedName>
        <fullName evidence="1">Uncharacterized protein</fullName>
    </submittedName>
</protein>
<sequence>MNDLHHVCDDLTAADPERLTVSREDTAAHAAFMAPLQRRPTLRAELPPLQVPQFDALVCRHRRHPLALRVKAALRDGGAVMVCRRKEEHLMNASWSHGES</sequence>
<organism evidence="1 2">
    <name type="scientific">Goodea atripinnis</name>
    <dbReference type="NCBI Taxonomy" id="208336"/>
    <lineage>
        <taxon>Eukaryota</taxon>
        <taxon>Metazoa</taxon>
        <taxon>Chordata</taxon>
        <taxon>Craniata</taxon>
        <taxon>Vertebrata</taxon>
        <taxon>Euteleostomi</taxon>
        <taxon>Actinopterygii</taxon>
        <taxon>Neopterygii</taxon>
        <taxon>Teleostei</taxon>
        <taxon>Neoteleostei</taxon>
        <taxon>Acanthomorphata</taxon>
        <taxon>Ovalentaria</taxon>
        <taxon>Atherinomorphae</taxon>
        <taxon>Cyprinodontiformes</taxon>
        <taxon>Goodeidae</taxon>
        <taxon>Goodea</taxon>
    </lineage>
</organism>
<evidence type="ECO:0000313" key="1">
    <source>
        <dbReference type="EMBL" id="MEQ2170646.1"/>
    </source>
</evidence>
<accession>A0ABV0NGX6</accession>